<keyword evidence="3" id="KW-1185">Reference proteome</keyword>
<evidence type="ECO:0000313" key="3">
    <source>
        <dbReference type="Proteomes" id="UP000314294"/>
    </source>
</evidence>
<evidence type="ECO:0000256" key="1">
    <source>
        <dbReference type="SAM" id="MobiDB-lite"/>
    </source>
</evidence>
<dbReference type="AlphaFoldDB" id="A0A4Z2G5Q6"/>
<feature type="compositionally biased region" description="Polar residues" evidence="1">
    <location>
        <begin position="27"/>
        <end position="36"/>
    </location>
</feature>
<gene>
    <name evidence="2" type="ORF">EYF80_040935</name>
</gene>
<dbReference type="EMBL" id="SRLO01000679">
    <property type="protein sequence ID" value="TNN48859.1"/>
    <property type="molecule type" value="Genomic_DNA"/>
</dbReference>
<comment type="caution">
    <text evidence="2">The sequence shown here is derived from an EMBL/GenBank/DDBJ whole genome shotgun (WGS) entry which is preliminary data.</text>
</comment>
<reference evidence="2 3" key="1">
    <citation type="submission" date="2019-03" db="EMBL/GenBank/DDBJ databases">
        <title>First draft genome of Liparis tanakae, snailfish: a comprehensive survey of snailfish specific genes.</title>
        <authorList>
            <person name="Kim W."/>
            <person name="Song I."/>
            <person name="Jeong J.-H."/>
            <person name="Kim D."/>
            <person name="Kim S."/>
            <person name="Ryu S."/>
            <person name="Song J.Y."/>
            <person name="Lee S.K."/>
        </authorList>
    </citation>
    <scope>NUCLEOTIDE SEQUENCE [LARGE SCALE GENOMIC DNA]</scope>
    <source>
        <tissue evidence="2">Muscle</tissue>
    </source>
</reference>
<name>A0A4Z2G5Q6_9TELE</name>
<protein>
    <submittedName>
        <fullName evidence="2">Uncharacterized protein</fullName>
    </submittedName>
</protein>
<accession>A0A4Z2G5Q6</accession>
<feature type="compositionally biased region" description="Basic and acidic residues" evidence="1">
    <location>
        <begin position="52"/>
        <end position="71"/>
    </location>
</feature>
<dbReference type="Proteomes" id="UP000314294">
    <property type="component" value="Unassembled WGS sequence"/>
</dbReference>
<organism evidence="2 3">
    <name type="scientific">Liparis tanakae</name>
    <name type="common">Tanaka's snailfish</name>
    <dbReference type="NCBI Taxonomy" id="230148"/>
    <lineage>
        <taxon>Eukaryota</taxon>
        <taxon>Metazoa</taxon>
        <taxon>Chordata</taxon>
        <taxon>Craniata</taxon>
        <taxon>Vertebrata</taxon>
        <taxon>Euteleostomi</taxon>
        <taxon>Actinopterygii</taxon>
        <taxon>Neopterygii</taxon>
        <taxon>Teleostei</taxon>
        <taxon>Neoteleostei</taxon>
        <taxon>Acanthomorphata</taxon>
        <taxon>Eupercaria</taxon>
        <taxon>Perciformes</taxon>
        <taxon>Cottioidei</taxon>
        <taxon>Cottales</taxon>
        <taxon>Liparidae</taxon>
        <taxon>Liparis</taxon>
    </lineage>
</organism>
<feature type="compositionally biased region" description="Basic and acidic residues" evidence="1">
    <location>
        <begin position="1"/>
        <end position="11"/>
    </location>
</feature>
<feature type="region of interest" description="Disordered" evidence="1">
    <location>
        <begin position="1"/>
        <end position="73"/>
    </location>
</feature>
<proteinExistence type="predicted"/>
<evidence type="ECO:0000313" key="2">
    <source>
        <dbReference type="EMBL" id="TNN48859.1"/>
    </source>
</evidence>
<sequence length="116" mass="13079">MRESQERRDNHPSPLNCLRLFHRRSTSDGPTKTGSFTPRPHKDTTPGQGSSQRREGREENERSRKELEDTRGYQAHIRVTDMAFSPGFDLVEEVVPPLADLLQRALDLGLLGLVAG</sequence>